<accession>A0A0A9EIC1</accession>
<protein>
    <submittedName>
        <fullName evidence="1">Uncharacterized protein</fullName>
    </submittedName>
</protein>
<dbReference type="EMBL" id="GBRH01199137">
    <property type="protein sequence ID" value="JAD98758.1"/>
    <property type="molecule type" value="Transcribed_RNA"/>
</dbReference>
<evidence type="ECO:0000313" key="1">
    <source>
        <dbReference type="EMBL" id="JAD98758.1"/>
    </source>
</evidence>
<organism evidence="1">
    <name type="scientific">Arundo donax</name>
    <name type="common">Giant reed</name>
    <name type="synonym">Donax arundinaceus</name>
    <dbReference type="NCBI Taxonomy" id="35708"/>
    <lineage>
        <taxon>Eukaryota</taxon>
        <taxon>Viridiplantae</taxon>
        <taxon>Streptophyta</taxon>
        <taxon>Embryophyta</taxon>
        <taxon>Tracheophyta</taxon>
        <taxon>Spermatophyta</taxon>
        <taxon>Magnoliopsida</taxon>
        <taxon>Liliopsida</taxon>
        <taxon>Poales</taxon>
        <taxon>Poaceae</taxon>
        <taxon>PACMAD clade</taxon>
        <taxon>Arundinoideae</taxon>
        <taxon>Arundineae</taxon>
        <taxon>Arundo</taxon>
    </lineage>
</organism>
<proteinExistence type="predicted"/>
<reference evidence="1" key="2">
    <citation type="journal article" date="2015" name="Data Brief">
        <title>Shoot transcriptome of the giant reed, Arundo donax.</title>
        <authorList>
            <person name="Barrero R.A."/>
            <person name="Guerrero F.D."/>
            <person name="Moolhuijzen P."/>
            <person name="Goolsby J.A."/>
            <person name="Tidwell J."/>
            <person name="Bellgard S.E."/>
            <person name="Bellgard M.I."/>
        </authorList>
    </citation>
    <scope>NUCLEOTIDE SEQUENCE</scope>
    <source>
        <tissue evidence="1">Shoot tissue taken approximately 20 cm above the soil surface</tissue>
    </source>
</reference>
<dbReference type="AlphaFoldDB" id="A0A0A9EIC1"/>
<name>A0A0A9EIC1_ARUDO</name>
<reference evidence="1" key="1">
    <citation type="submission" date="2014-09" db="EMBL/GenBank/DDBJ databases">
        <authorList>
            <person name="Magalhaes I.L.F."/>
            <person name="Oliveira U."/>
            <person name="Santos F.R."/>
            <person name="Vidigal T.H.D.A."/>
            <person name="Brescovit A.D."/>
            <person name="Santos A.J."/>
        </authorList>
    </citation>
    <scope>NUCLEOTIDE SEQUENCE</scope>
    <source>
        <tissue evidence="1">Shoot tissue taken approximately 20 cm above the soil surface</tissue>
    </source>
</reference>
<sequence length="55" mass="6351">MDDIRESIKELQYYKETFSNHGNLSSVAYVSGSSINCMTLQLVVCQRFRIMIAPY</sequence>